<evidence type="ECO:0000256" key="11">
    <source>
        <dbReference type="ARBA" id="ARBA00022989"/>
    </source>
</evidence>
<feature type="domain" description="Histidine kinase" evidence="15">
    <location>
        <begin position="233"/>
        <end position="401"/>
    </location>
</feature>
<dbReference type="PANTHER" id="PTHR45528">
    <property type="entry name" value="SENSOR HISTIDINE KINASE CPXA"/>
    <property type="match status" value="1"/>
</dbReference>
<evidence type="ECO:0000256" key="10">
    <source>
        <dbReference type="ARBA" id="ARBA00022840"/>
    </source>
</evidence>
<evidence type="ECO:0000256" key="5">
    <source>
        <dbReference type="ARBA" id="ARBA00022553"/>
    </source>
</evidence>
<keyword evidence="17" id="KW-1185">Reference proteome</keyword>
<keyword evidence="11 14" id="KW-1133">Transmembrane helix</keyword>
<evidence type="ECO:0000256" key="9">
    <source>
        <dbReference type="ARBA" id="ARBA00022777"/>
    </source>
</evidence>
<dbReference type="InterPro" id="IPR036890">
    <property type="entry name" value="HATPase_C_sf"/>
</dbReference>
<dbReference type="Gene3D" id="1.10.287.130">
    <property type="match status" value="1"/>
</dbReference>
<dbReference type="InterPro" id="IPR003661">
    <property type="entry name" value="HisK_dim/P_dom"/>
</dbReference>
<keyword evidence="7 14" id="KW-0812">Transmembrane</keyword>
<dbReference type="Gene3D" id="3.30.565.10">
    <property type="entry name" value="Histidine kinase-like ATPase, C-terminal domain"/>
    <property type="match status" value="1"/>
</dbReference>
<evidence type="ECO:0000256" key="1">
    <source>
        <dbReference type="ARBA" id="ARBA00000085"/>
    </source>
</evidence>
<evidence type="ECO:0000256" key="12">
    <source>
        <dbReference type="ARBA" id="ARBA00023012"/>
    </source>
</evidence>
<evidence type="ECO:0000256" key="8">
    <source>
        <dbReference type="ARBA" id="ARBA00022741"/>
    </source>
</evidence>
<dbReference type="OrthoDB" id="9121563at2"/>
<keyword evidence="10" id="KW-0067">ATP-binding</keyword>
<sequence>MKSSVTLNQFLTRRYASILGLLVVLFIFLISFMNLTGMDDTTEYYMLYEAQVLSEYYQIPDDILEFDSGKKEYYWGVEQLPKKYQDKLNTQEQKANTAYLFEHNNQYIYTLFYQNPERSALFIVVHIFEQNNQSYHSQILRIELTLLLLLILLIVIGFIIFTNKKVTSQVGRLHLWVMALTNENTNSYKLPDDLDFEELKNTAETLVLSYQKQQELNMKEQAILSREQAFLSTLSHEMRTPIAIISAASDLLNKRNTLSDKDKDTFKKVTKANNNMKQLTETLLQLWRKQPILNEIEKISLTELVNSIIEQLELDSSIIKVENKNDKPIEAQRILVSIVVTNLLRNAYQYIGNGQIEITIDKDALVISNYFDKNITTSDEKFGFGIGLYLVEKICVQNNWGIHTHIEDSIFSVETLFRSQAIS</sequence>
<dbReference type="CDD" id="cd00082">
    <property type="entry name" value="HisKA"/>
    <property type="match status" value="1"/>
</dbReference>
<keyword evidence="13 14" id="KW-0472">Membrane</keyword>
<dbReference type="GO" id="GO:0005524">
    <property type="term" value="F:ATP binding"/>
    <property type="evidence" value="ECO:0007669"/>
    <property type="project" value="UniProtKB-KW"/>
</dbReference>
<dbReference type="GO" id="GO:0005886">
    <property type="term" value="C:plasma membrane"/>
    <property type="evidence" value="ECO:0007669"/>
    <property type="project" value="UniProtKB-SubCell"/>
</dbReference>
<evidence type="ECO:0000256" key="3">
    <source>
        <dbReference type="ARBA" id="ARBA00012438"/>
    </source>
</evidence>
<dbReference type="Pfam" id="PF00512">
    <property type="entry name" value="HisKA"/>
    <property type="match status" value="1"/>
</dbReference>
<dbReference type="SUPFAM" id="SSF47384">
    <property type="entry name" value="Homodimeric domain of signal transducing histidine kinase"/>
    <property type="match status" value="1"/>
</dbReference>
<evidence type="ECO:0000256" key="2">
    <source>
        <dbReference type="ARBA" id="ARBA00004651"/>
    </source>
</evidence>
<evidence type="ECO:0000313" key="16">
    <source>
        <dbReference type="EMBL" id="SFD58559.1"/>
    </source>
</evidence>
<dbReference type="SMART" id="SM00388">
    <property type="entry name" value="HisKA"/>
    <property type="match status" value="1"/>
</dbReference>
<evidence type="ECO:0000256" key="14">
    <source>
        <dbReference type="SAM" id="Phobius"/>
    </source>
</evidence>
<dbReference type="InterPro" id="IPR050398">
    <property type="entry name" value="HssS/ArlS-like"/>
</dbReference>
<feature type="transmembrane region" description="Helical" evidence="14">
    <location>
        <begin position="144"/>
        <end position="162"/>
    </location>
</feature>
<dbReference type="AlphaFoldDB" id="A0A1I1TJ18"/>
<keyword evidence="4" id="KW-1003">Cell membrane</keyword>
<dbReference type="EC" id="2.7.13.3" evidence="3"/>
<dbReference type="Proteomes" id="UP000198862">
    <property type="component" value="Unassembled WGS sequence"/>
</dbReference>
<keyword evidence="9 16" id="KW-0418">Kinase</keyword>
<proteinExistence type="predicted"/>
<keyword evidence="5" id="KW-0597">Phosphoprotein</keyword>
<comment type="catalytic activity">
    <reaction evidence="1">
        <text>ATP + protein L-histidine = ADP + protein N-phospho-L-histidine.</text>
        <dbReference type="EC" id="2.7.13.3"/>
    </reaction>
</comment>
<keyword evidence="8" id="KW-0547">Nucleotide-binding</keyword>
<name>A0A1I1TJ18_9GAMM</name>
<dbReference type="SUPFAM" id="SSF55874">
    <property type="entry name" value="ATPase domain of HSP90 chaperone/DNA topoisomerase II/histidine kinase"/>
    <property type="match status" value="1"/>
</dbReference>
<evidence type="ECO:0000256" key="6">
    <source>
        <dbReference type="ARBA" id="ARBA00022679"/>
    </source>
</evidence>
<evidence type="ECO:0000256" key="13">
    <source>
        <dbReference type="ARBA" id="ARBA00023136"/>
    </source>
</evidence>
<dbReference type="InterPro" id="IPR036097">
    <property type="entry name" value="HisK_dim/P_sf"/>
</dbReference>
<keyword evidence="12" id="KW-0902">Two-component regulatory system</keyword>
<dbReference type="InterPro" id="IPR005467">
    <property type="entry name" value="His_kinase_dom"/>
</dbReference>
<dbReference type="RefSeq" id="WP_091991027.1">
    <property type="nucleotide sequence ID" value="NZ_FOLO01000070.1"/>
</dbReference>
<feature type="transmembrane region" description="Helical" evidence="14">
    <location>
        <begin position="15"/>
        <end position="36"/>
    </location>
</feature>
<dbReference type="GO" id="GO:0000155">
    <property type="term" value="F:phosphorelay sensor kinase activity"/>
    <property type="evidence" value="ECO:0007669"/>
    <property type="project" value="InterPro"/>
</dbReference>
<evidence type="ECO:0000313" key="17">
    <source>
        <dbReference type="Proteomes" id="UP000198862"/>
    </source>
</evidence>
<gene>
    <name evidence="16" type="ORF">SAMN02745724_04906</name>
</gene>
<dbReference type="STRING" id="1123010.SAMN02745724_04906"/>
<comment type="subcellular location">
    <subcellularLocation>
        <location evidence="2">Cell membrane</location>
        <topology evidence="2">Multi-pass membrane protein</topology>
    </subcellularLocation>
</comment>
<protein>
    <recommendedName>
        <fullName evidence="3">histidine kinase</fullName>
        <ecNumber evidence="3">2.7.13.3</ecNumber>
    </recommendedName>
</protein>
<dbReference type="EMBL" id="FOLO01000070">
    <property type="protein sequence ID" value="SFD58559.1"/>
    <property type="molecule type" value="Genomic_DNA"/>
</dbReference>
<evidence type="ECO:0000259" key="15">
    <source>
        <dbReference type="PROSITE" id="PS50109"/>
    </source>
</evidence>
<keyword evidence="6" id="KW-0808">Transferase</keyword>
<dbReference type="PANTHER" id="PTHR45528:SF1">
    <property type="entry name" value="SENSOR HISTIDINE KINASE CPXA"/>
    <property type="match status" value="1"/>
</dbReference>
<reference evidence="16 17" key="1">
    <citation type="submission" date="2016-10" db="EMBL/GenBank/DDBJ databases">
        <authorList>
            <person name="de Groot N.N."/>
        </authorList>
    </citation>
    <scope>NUCLEOTIDE SEQUENCE [LARGE SCALE GENOMIC DNA]</scope>
    <source>
        <strain evidence="16 17">DSM 6059</strain>
    </source>
</reference>
<evidence type="ECO:0000256" key="4">
    <source>
        <dbReference type="ARBA" id="ARBA00022475"/>
    </source>
</evidence>
<dbReference type="PROSITE" id="PS50109">
    <property type="entry name" value="HIS_KIN"/>
    <property type="match status" value="1"/>
</dbReference>
<evidence type="ECO:0000256" key="7">
    <source>
        <dbReference type="ARBA" id="ARBA00022692"/>
    </source>
</evidence>
<accession>A0A1I1TJ18</accession>
<organism evidence="16 17">
    <name type="scientific">Pseudoalteromonas denitrificans DSM 6059</name>
    <dbReference type="NCBI Taxonomy" id="1123010"/>
    <lineage>
        <taxon>Bacteria</taxon>
        <taxon>Pseudomonadati</taxon>
        <taxon>Pseudomonadota</taxon>
        <taxon>Gammaproteobacteria</taxon>
        <taxon>Alteromonadales</taxon>
        <taxon>Pseudoalteromonadaceae</taxon>
        <taxon>Pseudoalteromonas</taxon>
    </lineage>
</organism>